<keyword evidence="2" id="KW-1185">Reference proteome</keyword>
<proteinExistence type="predicted"/>
<protein>
    <submittedName>
        <fullName evidence="1">Uncharacterized protein</fullName>
    </submittedName>
</protein>
<dbReference type="AlphaFoldDB" id="A0ABD3AG87"/>
<name>A0ABD3AG87_9GENT</name>
<accession>A0ABD3AG87</accession>
<dbReference type="Proteomes" id="UP001630127">
    <property type="component" value="Unassembled WGS sequence"/>
</dbReference>
<gene>
    <name evidence="1" type="ORF">ACH5RR_008892</name>
</gene>
<comment type="caution">
    <text evidence="1">The sequence shown here is derived from an EMBL/GenBank/DDBJ whole genome shotgun (WGS) entry which is preliminary data.</text>
</comment>
<evidence type="ECO:0000313" key="2">
    <source>
        <dbReference type="Proteomes" id="UP001630127"/>
    </source>
</evidence>
<reference evidence="1 2" key="1">
    <citation type="submission" date="2024-11" db="EMBL/GenBank/DDBJ databases">
        <title>A near-complete genome assembly of Cinchona calisaya.</title>
        <authorList>
            <person name="Lian D.C."/>
            <person name="Zhao X.W."/>
            <person name="Wei L."/>
        </authorList>
    </citation>
    <scope>NUCLEOTIDE SEQUENCE [LARGE SCALE GENOMIC DNA]</scope>
    <source>
        <tissue evidence="1">Nenye</tissue>
    </source>
</reference>
<dbReference type="EMBL" id="JBJUIK010000004">
    <property type="protein sequence ID" value="KAL3529570.1"/>
    <property type="molecule type" value="Genomic_DNA"/>
</dbReference>
<organism evidence="1 2">
    <name type="scientific">Cinchona calisaya</name>
    <dbReference type="NCBI Taxonomy" id="153742"/>
    <lineage>
        <taxon>Eukaryota</taxon>
        <taxon>Viridiplantae</taxon>
        <taxon>Streptophyta</taxon>
        <taxon>Embryophyta</taxon>
        <taxon>Tracheophyta</taxon>
        <taxon>Spermatophyta</taxon>
        <taxon>Magnoliopsida</taxon>
        <taxon>eudicotyledons</taxon>
        <taxon>Gunneridae</taxon>
        <taxon>Pentapetalae</taxon>
        <taxon>asterids</taxon>
        <taxon>lamiids</taxon>
        <taxon>Gentianales</taxon>
        <taxon>Rubiaceae</taxon>
        <taxon>Cinchonoideae</taxon>
        <taxon>Cinchoneae</taxon>
        <taxon>Cinchona</taxon>
    </lineage>
</organism>
<evidence type="ECO:0000313" key="1">
    <source>
        <dbReference type="EMBL" id="KAL3529570.1"/>
    </source>
</evidence>
<sequence>MATQLEENEMALAKMQEKQEIELTQIVYQESLQTSAADDMTHEAGQLVEPLEVKQSDLNLVKAKLNTLDDASGASSSNLLLEGINQFFPYLSSECFGNFLYLCWQITIK</sequence>